<evidence type="ECO:0000256" key="1">
    <source>
        <dbReference type="ARBA" id="ARBA00001782"/>
    </source>
</evidence>
<comment type="cofactor">
    <cofactor evidence="3">
        <name>Co(2+)</name>
        <dbReference type="ChEBI" id="CHEBI:48828"/>
    </cofactor>
</comment>
<proteinExistence type="inferred from homology"/>
<dbReference type="Pfam" id="PF00834">
    <property type="entry name" value="Ribul_P_3_epim"/>
    <property type="match status" value="1"/>
</dbReference>
<accession>A0A058ZGS8</accession>
<dbReference type="PATRIC" id="fig|1461693.3.peg.3021"/>
<dbReference type="GO" id="GO:0019323">
    <property type="term" value="P:pentose catabolic process"/>
    <property type="evidence" value="ECO:0007669"/>
    <property type="project" value="UniProtKB-UniRule"/>
</dbReference>
<dbReference type="GO" id="GO:0046872">
    <property type="term" value="F:metal ion binding"/>
    <property type="evidence" value="ECO:0007669"/>
    <property type="project" value="UniProtKB-UniRule"/>
</dbReference>
<keyword evidence="13" id="KW-0862">Zinc</keyword>
<keyword evidence="16" id="KW-1185">Reference proteome</keyword>
<dbReference type="InterPro" id="IPR013785">
    <property type="entry name" value="Aldolase_TIM"/>
</dbReference>
<dbReference type="PANTHER" id="PTHR11749">
    <property type="entry name" value="RIBULOSE-5-PHOSPHATE-3-EPIMERASE"/>
    <property type="match status" value="1"/>
</dbReference>
<dbReference type="Proteomes" id="UP000024836">
    <property type="component" value="Unassembled WGS sequence"/>
</dbReference>
<evidence type="ECO:0000256" key="3">
    <source>
        <dbReference type="ARBA" id="ARBA00001941"/>
    </source>
</evidence>
<keyword evidence="9 10" id="KW-0413">Isomerase</keyword>
<dbReference type="EMBL" id="AQQY01000014">
    <property type="protein sequence ID" value="KCV80834.1"/>
    <property type="molecule type" value="Genomic_DNA"/>
</dbReference>
<dbReference type="GO" id="GO:0004750">
    <property type="term" value="F:D-ribulose-phosphate 3-epimerase activity"/>
    <property type="evidence" value="ECO:0007669"/>
    <property type="project" value="UniProtKB-UniRule"/>
</dbReference>
<dbReference type="NCBIfam" id="TIGR01163">
    <property type="entry name" value="rpe"/>
    <property type="match status" value="1"/>
</dbReference>
<evidence type="ECO:0000256" key="7">
    <source>
        <dbReference type="ARBA" id="ARBA00013188"/>
    </source>
</evidence>
<dbReference type="FunFam" id="3.20.20.70:FF:000004">
    <property type="entry name" value="Ribulose-phosphate 3-epimerase"/>
    <property type="match status" value="1"/>
</dbReference>
<dbReference type="GO" id="GO:0006098">
    <property type="term" value="P:pentose-phosphate shunt"/>
    <property type="evidence" value="ECO:0007669"/>
    <property type="project" value="UniProtKB-UniRule"/>
</dbReference>
<feature type="active site" description="Proton donor" evidence="10 12">
    <location>
        <position position="177"/>
    </location>
</feature>
<dbReference type="CDD" id="cd00429">
    <property type="entry name" value="RPE"/>
    <property type="match status" value="1"/>
</dbReference>
<keyword evidence="13" id="KW-0170">Cobalt</keyword>
<feature type="binding site" evidence="10 13">
    <location>
        <position position="70"/>
    </location>
    <ligand>
        <name>a divalent metal cation</name>
        <dbReference type="ChEBI" id="CHEBI:60240"/>
    </ligand>
</feature>
<evidence type="ECO:0000313" key="15">
    <source>
        <dbReference type="EMBL" id="KCV80834.1"/>
    </source>
</evidence>
<comment type="catalytic activity">
    <reaction evidence="1 10 11">
        <text>D-ribulose 5-phosphate = D-xylulose 5-phosphate</text>
        <dbReference type="Rhea" id="RHEA:13677"/>
        <dbReference type="ChEBI" id="CHEBI:57737"/>
        <dbReference type="ChEBI" id="CHEBI:58121"/>
        <dbReference type="EC" id="5.1.3.1"/>
    </reaction>
</comment>
<dbReference type="InterPro" id="IPR026019">
    <property type="entry name" value="Ribul_P_3_epim"/>
</dbReference>
<dbReference type="InterPro" id="IPR011060">
    <property type="entry name" value="RibuloseP-bd_barrel"/>
</dbReference>
<evidence type="ECO:0000256" key="5">
    <source>
        <dbReference type="ARBA" id="ARBA00001954"/>
    </source>
</evidence>
<dbReference type="GO" id="GO:0005737">
    <property type="term" value="C:cytoplasm"/>
    <property type="evidence" value="ECO:0007669"/>
    <property type="project" value="UniProtKB-ARBA"/>
</dbReference>
<feature type="binding site" evidence="10 13">
    <location>
        <position position="177"/>
    </location>
    <ligand>
        <name>a divalent metal cation</name>
        <dbReference type="ChEBI" id="CHEBI:60240"/>
    </ligand>
</feature>
<keyword evidence="10 11" id="KW-0119">Carbohydrate metabolism</keyword>
<evidence type="ECO:0000256" key="12">
    <source>
        <dbReference type="PIRSR" id="PIRSR001461-1"/>
    </source>
</evidence>
<evidence type="ECO:0000256" key="4">
    <source>
        <dbReference type="ARBA" id="ARBA00001947"/>
    </source>
</evidence>
<comment type="function">
    <text evidence="10">Catalyzes the reversible epimerization of D-ribulose 5-phosphate to D-xylulose 5-phosphate.</text>
</comment>
<feature type="active site" description="Proton acceptor" evidence="10 12">
    <location>
        <position position="39"/>
    </location>
</feature>
<comment type="similarity">
    <text evidence="6 10 11">Belongs to the ribulose-phosphate 3-epimerase family.</text>
</comment>
<keyword evidence="13" id="KW-0464">Manganese</keyword>
<comment type="cofactor">
    <cofactor evidence="4">
        <name>Zn(2+)</name>
        <dbReference type="ChEBI" id="CHEBI:29105"/>
    </cofactor>
</comment>
<feature type="binding site" evidence="10 14">
    <location>
        <position position="70"/>
    </location>
    <ligand>
        <name>substrate</name>
    </ligand>
</feature>
<keyword evidence="8 10" id="KW-0479">Metal-binding</keyword>
<evidence type="ECO:0000313" key="16">
    <source>
        <dbReference type="Proteomes" id="UP000024836"/>
    </source>
</evidence>
<evidence type="ECO:0000256" key="2">
    <source>
        <dbReference type="ARBA" id="ARBA00001936"/>
    </source>
</evidence>
<sequence length="232" mass="24515">MGFDRSIKIAPSILSADFANFGQEIQAIEAQGADWVHVDVMDGHFVPNLTFGPPAVKAFRPHVKTFMDVHLMIAPVDPYIQAYADAGADMIVAHWEAGPHPHRTLQAIKATGTKAGISLNPGTPASVIEHLLPLCDMVLVMSVNPGFGGQKFIPSSVDKVRQVREMIGDRDIHIQVDGGVDPTTVGPLVAAGADCFVAGSAVFKGGSVDTPEVYGENIRAIRNAAEGALKAA</sequence>
<dbReference type="OrthoDB" id="1645589at2"/>
<comment type="caution">
    <text evidence="15">The sequence shown here is derived from an EMBL/GenBank/DDBJ whole genome shotgun (WGS) entry which is preliminary data.</text>
</comment>
<evidence type="ECO:0000256" key="8">
    <source>
        <dbReference type="ARBA" id="ARBA00022723"/>
    </source>
</evidence>
<evidence type="ECO:0000256" key="13">
    <source>
        <dbReference type="PIRSR" id="PIRSR001461-2"/>
    </source>
</evidence>
<comment type="cofactor">
    <cofactor evidence="2">
        <name>Mn(2+)</name>
        <dbReference type="ChEBI" id="CHEBI:29035"/>
    </cofactor>
</comment>
<dbReference type="eggNOG" id="COG0036">
    <property type="taxonomic scope" value="Bacteria"/>
</dbReference>
<feature type="binding site" evidence="10 13">
    <location>
        <position position="39"/>
    </location>
    <ligand>
        <name>a divalent metal cation</name>
        <dbReference type="ChEBI" id="CHEBI:60240"/>
    </ligand>
</feature>
<dbReference type="InterPro" id="IPR000056">
    <property type="entry name" value="Ribul_P_3_epim-like"/>
</dbReference>
<evidence type="ECO:0000256" key="11">
    <source>
        <dbReference type="PIRNR" id="PIRNR001461"/>
    </source>
</evidence>
<feature type="binding site" evidence="10 14">
    <location>
        <position position="12"/>
    </location>
    <ligand>
        <name>substrate</name>
    </ligand>
</feature>
<feature type="binding site" evidence="10 14">
    <location>
        <begin position="146"/>
        <end position="149"/>
    </location>
    <ligand>
        <name>substrate</name>
    </ligand>
</feature>
<protein>
    <recommendedName>
        <fullName evidence="7 10">Ribulose-phosphate 3-epimerase</fullName>
        <ecNumber evidence="7 10">5.1.3.1</ecNumber>
    </recommendedName>
</protein>
<gene>
    <name evidence="10" type="primary">rpe</name>
    <name evidence="15" type="ORF">ATO10_14980</name>
</gene>
<feature type="binding site" evidence="10 13">
    <location>
        <position position="37"/>
    </location>
    <ligand>
        <name>a divalent metal cation</name>
        <dbReference type="ChEBI" id="CHEBI:60240"/>
    </ligand>
</feature>
<evidence type="ECO:0000256" key="6">
    <source>
        <dbReference type="ARBA" id="ARBA00009541"/>
    </source>
</evidence>
<name>A0A058ZGS8_9RHOB</name>
<dbReference type="RefSeq" id="WP_035253166.1">
    <property type="nucleotide sequence ID" value="NZ_AQQY01000014.1"/>
</dbReference>
<evidence type="ECO:0000256" key="10">
    <source>
        <dbReference type="HAMAP-Rule" id="MF_02227"/>
    </source>
</evidence>
<evidence type="ECO:0000256" key="14">
    <source>
        <dbReference type="PIRSR" id="PIRSR001461-3"/>
    </source>
</evidence>
<feature type="binding site" evidence="10">
    <location>
        <begin position="177"/>
        <end position="179"/>
    </location>
    <ligand>
        <name>substrate</name>
    </ligand>
</feature>
<comment type="pathway">
    <text evidence="10">Carbohydrate degradation.</text>
</comment>
<dbReference type="NCBIfam" id="NF004076">
    <property type="entry name" value="PRK05581.1-4"/>
    <property type="match status" value="1"/>
</dbReference>
<comment type="cofactor">
    <cofactor evidence="5">
        <name>Fe(2+)</name>
        <dbReference type="ChEBI" id="CHEBI:29033"/>
    </cofactor>
</comment>
<dbReference type="EC" id="5.1.3.1" evidence="7 10"/>
<dbReference type="PROSITE" id="PS01085">
    <property type="entry name" value="RIBUL_P_3_EPIMER_1"/>
    <property type="match status" value="1"/>
</dbReference>
<feature type="binding site" evidence="14">
    <location>
        <position position="179"/>
    </location>
    <ligand>
        <name>substrate</name>
    </ligand>
</feature>
<evidence type="ECO:0000256" key="9">
    <source>
        <dbReference type="ARBA" id="ARBA00023235"/>
    </source>
</evidence>
<dbReference type="STRING" id="1461693.ATO10_14980"/>
<reference evidence="15 16" key="1">
    <citation type="submission" date="2013-04" db="EMBL/GenBank/DDBJ databases">
        <title>Shimia sp. 22II-S11-Z10 Genome Sequencing.</title>
        <authorList>
            <person name="Lai Q."/>
            <person name="Li G."/>
            <person name="Shao Z."/>
        </authorList>
    </citation>
    <scope>NUCLEOTIDE SEQUENCE [LARGE SCALE GENOMIC DNA]</scope>
    <source>
        <strain evidence="16">22II-S11-Z10</strain>
    </source>
</reference>
<dbReference type="SUPFAM" id="SSF51366">
    <property type="entry name" value="Ribulose-phoshate binding barrel"/>
    <property type="match status" value="1"/>
</dbReference>
<organism evidence="15 16">
    <name type="scientific">Actibacterium atlanticum</name>
    <dbReference type="NCBI Taxonomy" id="1461693"/>
    <lineage>
        <taxon>Bacteria</taxon>
        <taxon>Pseudomonadati</taxon>
        <taxon>Pseudomonadota</taxon>
        <taxon>Alphaproteobacteria</taxon>
        <taxon>Rhodobacterales</taxon>
        <taxon>Roseobacteraceae</taxon>
        <taxon>Actibacterium</taxon>
    </lineage>
</organism>
<comment type="cofactor">
    <cofactor evidence="10 13">
        <name>a divalent metal cation</name>
        <dbReference type="ChEBI" id="CHEBI:60240"/>
    </cofactor>
    <text evidence="10 13">Binds 1 divalent metal cation per subunit.</text>
</comment>
<dbReference type="HAMAP" id="MF_02227">
    <property type="entry name" value="RPE"/>
    <property type="match status" value="1"/>
</dbReference>
<dbReference type="PROSITE" id="PS01086">
    <property type="entry name" value="RIBUL_P_3_EPIMER_2"/>
    <property type="match status" value="1"/>
</dbReference>
<dbReference type="Gene3D" id="3.20.20.70">
    <property type="entry name" value="Aldolase class I"/>
    <property type="match status" value="1"/>
</dbReference>
<feature type="binding site" evidence="10 14">
    <location>
        <begin position="199"/>
        <end position="200"/>
    </location>
    <ligand>
        <name>substrate</name>
    </ligand>
</feature>
<dbReference type="AlphaFoldDB" id="A0A058ZGS8"/>
<dbReference type="PIRSF" id="PIRSF001461">
    <property type="entry name" value="RPE"/>
    <property type="match status" value="1"/>
</dbReference>